<evidence type="ECO:0000313" key="4">
    <source>
        <dbReference type="Proteomes" id="UP000662931"/>
    </source>
</evidence>
<accession>A0A875S268</accession>
<dbReference type="EMBL" id="CP064813">
    <property type="protein sequence ID" value="QPG75013.1"/>
    <property type="molecule type" value="Genomic_DNA"/>
</dbReference>
<feature type="region of interest" description="Disordered" evidence="2">
    <location>
        <begin position="370"/>
        <end position="393"/>
    </location>
</feature>
<sequence>MSLACRLLNLTNCGNEESVFRKYDLSNEETVYSALVSQHHRDTENGSTDVSKDRDATVNTLSALFLDEHGVSKRIDSGNKMVDALKLTMLLERALADNHNKAEILNLSEITMIKTRVEQLGKIRAEKLKEINDETLSEVDEQIQRYETKLQNHLVGLAKFGYFKDFLISSEDSIRQNIETVGSKAEDRLEKSLEDLVSSVISLSIQHGVALPEPDLERMKDFIGRIEWCRECIDKLVSGIAGEPIKVHNKVMARSNSAATHSPVAASNSSSKIELKRALNDLQFAHVYLTRQYEDERSRYNKSLNQLRLKLSQSQELLSCSNEQLTNQTQQSLKLEMKLNDALNELREKKKILHAKSLEINMLKVDKIGERSTSSTNNGDENSSNACPSKDNSTVSAPILRMQFKNLVQQMNEDFEKELEKERVERKRLEELVKLYEKGSTGRRNTSASASGSLLTPASSSPTV</sequence>
<keyword evidence="1" id="KW-0175">Coiled coil</keyword>
<dbReference type="RefSeq" id="XP_038778578.1">
    <property type="nucleotide sequence ID" value="XM_038922650.1"/>
</dbReference>
<keyword evidence="4" id="KW-1185">Reference proteome</keyword>
<evidence type="ECO:0000256" key="1">
    <source>
        <dbReference type="SAM" id="Coils"/>
    </source>
</evidence>
<name>A0A875S268_EENNA</name>
<dbReference type="GeneID" id="62195754"/>
<proteinExistence type="predicted"/>
<dbReference type="AlphaFoldDB" id="A0A875S268"/>
<organism evidence="3 4">
    <name type="scientific">Eeniella nana</name>
    <name type="common">Yeast</name>
    <name type="synonym">Brettanomyces nanus</name>
    <dbReference type="NCBI Taxonomy" id="13502"/>
    <lineage>
        <taxon>Eukaryota</taxon>
        <taxon>Fungi</taxon>
        <taxon>Dikarya</taxon>
        <taxon>Ascomycota</taxon>
        <taxon>Saccharomycotina</taxon>
        <taxon>Pichiomycetes</taxon>
        <taxon>Pichiales</taxon>
        <taxon>Pichiaceae</taxon>
        <taxon>Brettanomyces</taxon>
    </lineage>
</organism>
<reference evidence="3" key="1">
    <citation type="submission" date="2020-10" db="EMBL/GenBank/DDBJ databases">
        <authorList>
            <person name="Roach M.J.R."/>
        </authorList>
    </citation>
    <scope>NUCLEOTIDE SEQUENCE</scope>
    <source>
        <strain evidence="3">CBS 1945</strain>
    </source>
</reference>
<feature type="region of interest" description="Disordered" evidence="2">
    <location>
        <begin position="435"/>
        <end position="464"/>
    </location>
</feature>
<feature type="coiled-coil region" evidence="1">
    <location>
        <begin position="290"/>
        <end position="356"/>
    </location>
</feature>
<protein>
    <submittedName>
        <fullName evidence="3">Uncharacterized protein</fullName>
    </submittedName>
</protein>
<feature type="compositionally biased region" description="Polar residues" evidence="2">
    <location>
        <begin position="371"/>
        <end position="393"/>
    </location>
</feature>
<evidence type="ECO:0000256" key="2">
    <source>
        <dbReference type="SAM" id="MobiDB-lite"/>
    </source>
</evidence>
<gene>
    <name evidence="3" type="ORF">FOA43_002353</name>
</gene>
<dbReference type="KEGG" id="bnn:FOA43_002353"/>
<dbReference type="Proteomes" id="UP000662931">
    <property type="component" value="Chromosome 2"/>
</dbReference>
<dbReference type="OrthoDB" id="3996692at2759"/>
<feature type="compositionally biased region" description="Polar residues" evidence="2">
    <location>
        <begin position="442"/>
        <end position="464"/>
    </location>
</feature>
<evidence type="ECO:0000313" key="3">
    <source>
        <dbReference type="EMBL" id="QPG75013.1"/>
    </source>
</evidence>